<evidence type="ECO:0000313" key="2">
    <source>
        <dbReference type="Proteomes" id="UP001143856"/>
    </source>
</evidence>
<comment type="caution">
    <text evidence="1">The sequence shown here is derived from an EMBL/GenBank/DDBJ whole genome shotgun (WGS) entry which is preliminary data.</text>
</comment>
<gene>
    <name evidence="1" type="ORF">NUW58_g1595</name>
</gene>
<evidence type="ECO:0000313" key="1">
    <source>
        <dbReference type="EMBL" id="KAJ2994268.1"/>
    </source>
</evidence>
<dbReference type="Proteomes" id="UP001143856">
    <property type="component" value="Unassembled WGS sequence"/>
</dbReference>
<sequence>MCGRDPSIGMEAQFRSLDYDSEYDDEPELDDESGSEDCDMTSMDHDEHNDLGLLQGNAGGSNKFSLRDGVTKPISLTVNTIASAPKATPTGNDKKSPENKSRDSIRRWGLPLDIQGLCGSVSAMTCADSGSDDNVISRSFAMSLGLTLSDEQDDKKDFSLANGKIIKSLGKVKSPCNFASGIRLPTSLVTAFYVFETLAVDVIMGMAFLEATKTFTEHRDRLVEIQVQRPQALRVQSIDSGSDIDLVSSKYAGSRFSVRPNEETIMFADGSTETTSGIARLTLSVPGGGLVSKAISKEFHLFDNLTHNVLIGHDTIELLRVFTEHDSALIPVLGSQGSSDLNIIRHLRDLKVPYLRKCKESIKRLLKSVNPTTIAPDSPDHDDDDQWENARHSEELERIEAMADEAEATRLRSEEILRHKAYIAASRTTSAGVPLPTLSSSSLHSDSLTSSLPKVSQISSPQNGPVSPSAISVGRYVCTFQGCTAAPFETQYLLSSHSVVHSTTTPY</sequence>
<organism evidence="1 2">
    <name type="scientific">Xylaria curta</name>
    <dbReference type="NCBI Taxonomy" id="42375"/>
    <lineage>
        <taxon>Eukaryota</taxon>
        <taxon>Fungi</taxon>
        <taxon>Dikarya</taxon>
        <taxon>Ascomycota</taxon>
        <taxon>Pezizomycotina</taxon>
        <taxon>Sordariomycetes</taxon>
        <taxon>Xylariomycetidae</taxon>
        <taxon>Xylariales</taxon>
        <taxon>Xylariaceae</taxon>
        <taxon>Xylaria</taxon>
    </lineage>
</organism>
<proteinExistence type="predicted"/>
<name>A0ACC1PMR5_9PEZI</name>
<keyword evidence="2" id="KW-1185">Reference proteome</keyword>
<accession>A0ACC1PMR5</accession>
<dbReference type="EMBL" id="JAPDGR010000179">
    <property type="protein sequence ID" value="KAJ2994268.1"/>
    <property type="molecule type" value="Genomic_DNA"/>
</dbReference>
<protein>
    <submittedName>
        <fullName evidence="1">Uncharacterized protein</fullName>
    </submittedName>
</protein>
<reference evidence="1" key="1">
    <citation type="submission" date="2022-10" db="EMBL/GenBank/DDBJ databases">
        <title>Genome Sequence of Xylaria curta.</title>
        <authorList>
            <person name="Buettner E."/>
        </authorList>
    </citation>
    <scope>NUCLEOTIDE SEQUENCE</scope>
    <source>
        <strain evidence="1">Babe10</strain>
    </source>
</reference>